<organism evidence="10 11">
    <name type="scientific">Pelobates cultripes</name>
    <name type="common">Western spadefoot toad</name>
    <dbReference type="NCBI Taxonomy" id="61616"/>
    <lineage>
        <taxon>Eukaryota</taxon>
        <taxon>Metazoa</taxon>
        <taxon>Chordata</taxon>
        <taxon>Craniata</taxon>
        <taxon>Vertebrata</taxon>
        <taxon>Euteleostomi</taxon>
        <taxon>Amphibia</taxon>
        <taxon>Batrachia</taxon>
        <taxon>Anura</taxon>
        <taxon>Pelobatoidea</taxon>
        <taxon>Pelobatidae</taxon>
        <taxon>Pelobates</taxon>
    </lineage>
</organism>
<gene>
    <name evidence="10" type="ORF">PECUL_23A045705</name>
</gene>
<dbReference type="InterPro" id="IPR013106">
    <property type="entry name" value="Ig_V-set"/>
</dbReference>
<dbReference type="InterPro" id="IPR013783">
    <property type="entry name" value="Ig-like_fold"/>
</dbReference>
<keyword evidence="2" id="KW-0812">Transmembrane</keyword>
<dbReference type="InterPro" id="IPR036179">
    <property type="entry name" value="Ig-like_dom_sf"/>
</dbReference>
<dbReference type="EMBL" id="OW240912">
    <property type="protein sequence ID" value="CAH2219041.1"/>
    <property type="molecule type" value="Genomic_DNA"/>
</dbReference>
<evidence type="ECO:0000256" key="3">
    <source>
        <dbReference type="ARBA" id="ARBA00022729"/>
    </source>
</evidence>
<dbReference type="Pfam" id="PF07686">
    <property type="entry name" value="V-set"/>
    <property type="match status" value="2"/>
</dbReference>
<dbReference type="GO" id="GO:0009986">
    <property type="term" value="C:cell surface"/>
    <property type="evidence" value="ECO:0007669"/>
    <property type="project" value="TreeGrafter"/>
</dbReference>
<name>A0AAD1QYR9_PELCU</name>
<accession>A0AAD1QYR9</accession>
<dbReference type="PANTHER" id="PTHR46841:SF7">
    <property type="entry name" value="IG-LIKE DOMAIN-CONTAINING PROTEIN"/>
    <property type="match status" value="1"/>
</dbReference>
<keyword evidence="8" id="KW-0393">Immunoglobulin domain</keyword>
<comment type="subcellular location">
    <subcellularLocation>
        <location evidence="1">Membrane</location>
        <topology evidence="1">Single-pass membrane protein</topology>
    </subcellularLocation>
</comment>
<sequence>MDWKVKEEYLLILCVFASVCMISNAHVDVLTENPKPVKVGEKVTLTCTLQKKDYKARLVTWKRTIKDKDVTLGTFSAVNREMIVNQYKDILSITTPGLYSTAITIWKATLGDEGNYKCIFSVVGIPSLEKNIFLYVYEPVKGSLTKYNETSNSFTVTCVTSSWPVAEVSWFGVGTNNKNGTHMETTNGTATLTKWIVLDAKSKSELTEKLECRVHHMGNNTIFKLPHVLAENPKPVKVGEKVTLTCTLQASDYKARLVTWKRTIKDKDVTLGTFSAVNREMIVNQYKDILNITTPGLYSTAITIWKATTSDEGNYKCIFSVVGIPSLEKHIVVSVYEPVKGSLTKYNETTESFMAMCVTSSWPVAEVSWFGVGMNNKNGTHVETINGTATLTNWIVLDTKNKGKLECRVHHMGNSNTFKLPLPSRSIRLHPCFCFEIFLGLLIYF</sequence>
<dbReference type="GO" id="GO:0034113">
    <property type="term" value="P:heterotypic cell-cell adhesion"/>
    <property type="evidence" value="ECO:0007669"/>
    <property type="project" value="TreeGrafter"/>
</dbReference>
<dbReference type="PROSITE" id="PS50835">
    <property type="entry name" value="IG_LIKE"/>
    <property type="match status" value="3"/>
</dbReference>
<dbReference type="Proteomes" id="UP001295444">
    <property type="component" value="Chromosome 01"/>
</dbReference>
<evidence type="ECO:0000256" key="8">
    <source>
        <dbReference type="ARBA" id="ARBA00023319"/>
    </source>
</evidence>
<evidence type="ECO:0000256" key="5">
    <source>
        <dbReference type="ARBA" id="ARBA00023136"/>
    </source>
</evidence>
<evidence type="ECO:0000256" key="7">
    <source>
        <dbReference type="ARBA" id="ARBA00023180"/>
    </source>
</evidence>
<keyword evidence="3" id="KW-0732">Signal</keyword>
<dbReference type="SMART" id="SM00406">
    <property type="entry name" value="IGv"/>
    <property type="match status" value="2"/>
</dbReference>
<evidence type="ECO:0000256" key="2">
    <source>
        <dbReference type="ARBA" id="ARBA00022692"/>
    </source>
</evidence>
<dbReference type="PANTHER" id="PTHR46841">
    <property type="entry name" value="OX-2 MEMBRANE GLYCOPROTEIN"/>
    <property type="match status" value="1"/>
</dbReference>
<dbReference type="GO" id="GO:0150079">
    <property type="term" value="P:negative regulation of neuroinflammatory response"/>
    <property type="evidence" value="ECO:0007669"/>
    <property type="project" value="TreeGrafter"/>
</dbReference>
<dbReference type="GO" id="GO:0098632">
    <property type="term" value="F:cell-cell adhesion mediator activity"/>
    <property type="evidence" value="ECO:0007669"/>
    <property type="project" value="InterPro"/>
</dbReference>
<dbReference type="InterPro" id="IPR047164">
    <property type="entry name" value="OX2G-like"/>
</dbReference>
<dbReference type="GO" id="GO:0016020">
    <property type="term" value="C:membrane"/>
    <property type="evidence" value="ECO:0007669"/>
    <property type="project" value="UniProtKB-SubCell"/>
</dbReference>
<protein>
    <submittedName>
        <fullName evidence="10">OX-2 membrane glyco -like isoform X2</fullName>
    </submittedName>
</protein>
<keyword evidence="5" id="KW-0472">Membrane</keyword>
<keyword evidence="4" id="KW-1133">Transmembrane helix</keyword>
<evidence type="ECO:0000313" key="11">
    <source>
        <dbReference type="Proteomes" id="UP001295444"/>
    </source>
</evidence>
<keyword evidence="7" id="KW-0325">Glycoprotein</keyword>
<evidence type="ECO:0000313" key="10">
    <source>
        <dbReference type="EMBL" id="CAH2219041.1"/>
    </source>
</evidence>
<evidence type="ECO:0000256" key="1">
    <source>
        <dbReference type="ARBA" id="ARBA00004167"/>
    </source>
</evidence>
<proteinExistence type="predicted"/>
<dbReference type="GO" id="GO:0043025">
    <property type="term" value="C:neuronal cell body"/>
    <property type="evidence" value="ECO:0007669"/>
    <property type="project" value="TreeGrafter"/>
</dbReference>
<feature type="domain" description="Ig-like" evidence="9">
    <location>
        <begin position="126"/>
        <end position="223"/>
    </location>
</feature>
<dbReference type="SUPFAM" id="SSF48726">
    <property type="entry name" value="Immunoglobulin"/>
    <property type="match status" value="2"/>
</dbReference>
<dbReference type="GO" id="GO:0030424">
    <property type="term" value="C:axon"/>
    <property type="evidence" value="ECO:0007669"/>
    <property type="project" value="TreeGrafter"/>
</dbReference>
<dbReference type="Gene3D" id="2.60.40.10">
    <property type="entry name" value="Immunoglobulins"/>
    <property type="match status" value="4"/>
</dbReference>
<evidence type="ECO:0000256" key="6">
    <source>
        <dbReference type="ARBA" id="ARBA00023157"/>
    </source>
</evidence>
<dbReference type="AlphaFoldDB" id="A0AAD1QYR9"/>
<keyword evidence="6" id="KW-1015">Disulfide bond</keyword>
<dbReference type="InterPro" id="IPR003599">
    <property type="entry name" value="Ig_sub"/>
</dbReference>
<feature type="domain" description="Ig-like" evidence="9">
    <location>
        <begin position="25"/>
        <end position="118"/>
    </location>
</feature>
<dbReference type="InterPro" id="IPR007110">
    <property type="entry name" value="Ig-like_dom"/>
</dbReference>
<dbReference type="SMART" id="SM00409">
    <property type="entry name" value="IG"/>
    <property type="match status" value="2"/>
</dbReference>
<feature type="domain" description="Ig-like" evidence="9">
    <location>
        <begin position="226"/>
        <end position="334"/>
    </location>
</feature>
<evidence type="ECO:0000256" key="4">
    <source>
        <dbReference type="ARBA" id="ARBA00022989"/>
    </source>
</evidence>
<reference evidence="10" key="1">
    <citation type="submission" date="2022-03" db="EMBL/GenBank/DDBJ databases">
        <authorList>
            <person name="Alioto T."/>
            <person name="Alioto T."/>
            <person name="Gomez Garrido J."/>
        </authorList>
    </citation>
    <scope>NUCLEOTIDE SEQUENCE</scope>
</reference>
<evidence type="ECO:0000259" key="9">
    <source>
        <dbReference type="PROSITE" id="PS50835"/>
    </source>
</evidence>
<keyword evidence="11" id="KW-1185">Reference proteome</keyword>